<feature type="domain" description="Guanylate cyclase" evidence="12">
    <location>
        <begin position="449"/>
        <end position="579"/>
    </location>
</feature>
<dbReference type="InterPro" id="IPR050401">
    <property type="entry name" value="Cyclic_nucleotide_synthase"/>
</dbReference>
<evidence type="ECO:0000256" key="9">
    <source>
        <dbReference type="ARBA" id="ARBA00023293"/>
    </source>
</evidence>
<dbReference type="PANTHER" id="PTHR11920:SF501">
    <property type="entry name" value="GUANYLATE CYCLASE 32E"/>
    <property type="match status" value="1"/>
</dbReference>
<evidence type="ECO:0000256" key="11">
    <source>
        <dbReference type="SAM" id="Phobius"/>
    </source>
</evidence>
<evidence type="ECO:0000313" key="13">
    <source>
        <dbReference type="EMBL" id="KAJ8320561.1"/>
    </source>
</evidence>
<protein>
    <recommendedName>
        <fullName evidence="2">guanylate cyclase</fullName>
        <ecNumber evidence="2">4.6.1.2</ecNumber>
    </recommendedName>
</protein>
<accession>A0ABQ9FWP2</accession>
<feature type="transmembrane region" description="Helical" evidence="11">
    <location>
        <begin position="369"/>
        <end position="393"/>
    </location>
</feature>
<keyword evidence="8" id="KW-0456">Lyase</keyword>
<evidence type="ECO:0000256" key="6">
    <source>
        <dbReference type="ARBA" id="ARBA00022989"/>
    </source>
</evidence>
<dbReference type="PROSITE" id="PS50125">
    <property type="entry name" value="GUANYLATE_CYCLASE_2"/>
    <property type="match status" value="1"/>
</dbReference>
<evidence type="ECO:0000256" key="1">
    <source>
        <dbReference type="ARBA" id="ARBA00004479"/>
    </source>
</evidence>
<evidence type="ECO:0000313" key="14">
    <source>
        <dbReference type="Proteomes" id="UP001217089"/>
    </source>
</evidence>
<proteinExistence type="predicted"/>
<dbReference type="Gene3D" id="3.30.70.1230">
    <property type="entry name" value="Nucleotide cyclase"/>
    <property type="match status" value="1"/>
</dbReference>
<evidence type="ECO:0000256" key="10">
    <source>
        <dbReference type="SAM" id="MobiDB-lite"/>
    </source>
</evidence>
<dbReference type="Pfam" id="PF07701">
    <property type="entry name" value="HNOBA"/>
    <property type="match status" value="1"/>
</dbReference>
<dbReference type="CDD" id="cd07302">
    <property type="entry name" value="CHD"/>
    <property type="match status" value="1"/>
</dbReference>
<dbReference type="Pfam" id="PF08376">
    <property type="entry name" value="NIT"/>
    <property type="match status" value="1"/>
</dbReference>
<dbReference type="PANTHER" id="PTHR11920">
    <property type="entry name" value="GUANYLYL CYCLASE"/>
    <property type="match status" value="1"/>
</dbReference>
<keyword evidence="14" id="KW-1185">Reference proteome</keyword>
<dbReference type="Proteomes" id="UP001217089">
    <property type="component" value="Unassembled WGS sequence"/>
</dbReference>
<feature type="compositionally biased region" description="Polar residues" evidence="10">
    <location>
        <begin position="16"/>
        <end position="28"/>
    </location>
</feature>
<gene>
    <name evidence="13" type="ORF">KUTeg_002148</name>
</gene>
<evidence type="ECO:0000256" key="8">
    <source>
        <dbReference type="ARBA" id="ARBA00023239"/>
    </source>
</evidence>
<keyword evidence="5" id="KW-0547">Nucleotide-binding</keyword>
<evidence type="ECO:0000256" key="4">
    <source>
        <dbReference type="ARBA" id="ARBA00022729"/>
    </source>
</evidence>
<reference evidence="13 14" key="1">
    <citation type="submission" date="2022-12" db="EMBL/GenBank/DDBJ databases">
        <title>Chromosome-level genome of Tegillarca granosa.</title>
        <authorList>
            <person name="Kim J."/>
        </authorList>
    </citation>
    <scope>NUCLEOTIDE SEQUENCE [LARGE SCALE GENOMIC DNA]</scope>
    <source>
        <strain evidence="13">Teg-2019</strain>
        <tissue evidence="13">Adductor muscle</tissue>
    </source>
</reference>
<feature type="transmembrane region" description="Helical" evidence="11">
    <location>
        <begin position="76"/>
        <end position="96"/>
    </location>
</feature>
<dbReference type="InterPro" id="IPR011645">
    <property type="entry name" value="HNOB_dom_associated"/>
</dbReference>
<dbReference type="InterPro" id="IPR029787">
    <property type="entry name" value="Nucleotide_cyclase"/>
</dbReference>
<dbReference type="SMART" id="SM00044">
    <property type="entry name" value="CYCc"/>
    <property type="match status" value="1"/>
</dbReference>
<dbReference type="Gene3D" id="6.10.250.780">
    <property type="match status" value="1"/>
</dbReference>
<comment type="caution">
    <text evidence="13">The sequence shown here is derived from an EMBL/GenBank/DDBJ whole genome shotgun (WGS) entry which is preliminary data.</text>
</comment>
<keyword evidence="7 11" id="KW-0472">Membrane</keyword>
<dbReference type="Pfam" id="PF00211">
    <property type="entry name" value="Guanylate_cyc"/>
    <property type="match status" value="1"/>
</dbReference>
<evidence type="ECO:0000256" key="7">
    <source>
        <dbReference type="ARBA" id="ARBA00023136"/>
    </source>
</evidence>
<evidence type="ECO:0000256" key="3">
    <source>
        <dbReference type="ARBA" id="ARBA00022692"/>
    </source>
</evidence>
<organism evidence="13 14">
    <name type="scientific">Tegillarca granosa</name>
    <name type="common">Malaysian cockle</name>
    <name type="synonym">Anadara granosa</name>
    <dbReference type="NCBI Taxonomy" id="220873"/>
    <lineage>
        <taxon>Eukaryota</taxon>
        <taxon>Metazoa</taxon>
        <taxon>Spiralia</taxon>
        <taxon>Lophotrochozoa</taxon>
        <taxon>Mollusca</taxon>
        <taxon>Bivalvia</taxon>
        <taxon>Autobranchia</taxon>
        <taxon>Pteriomorphia</taxon>
        <taxon>Arcoida</taxon>
        <taxon>Arcoidea</taxon>
        <taxon>Arcidae</taxon>
        <taxon>Tegillarca</taxon>
    </lineage>
</organism>
<dbReference type="EMBL" id="JARBDR010000141">
    <property type="protein sequence ID" value="KAJ8320561.1"/>
    <property type="molecule type" value="Genomic_DNA"/>
</dbReference>
<evidence type="ECO:0000259" key="12">
    <source>
        <dbReference type="PROSITE" id="PS50125"/>
    </source>
</evidence>
<evidence type="ECO:0000256" key="5">
    <source>
        <dbReference type="ARBA" id="ARBA00022741"/>
    </source>
</evidence>
<keyword evidence="6 11" id="KW-1133">Transmembrane helix</keyword>
<feature type="non-terminal residue" evidence="13">
    <location>
        <position position="621"/>
    </location>
</feature>
<name>A0ABQ9FWP2_TEGGR</name>
<keyword evidence="9" id="KW-0141">cGMP biosynthesis</keyword>
<keyword evidence="3 11" id="KW-0812">Transmembrane</keyword>
<dbReference type="InterPro" id="IPR013587">
    <property type="entry name" value="Nitrate/nitrite_sensing"/>
</dbReference>
<dbReference type="SUPFAM" id="SSF55073">
    <property type="entry name" value="Nucleotide cyclase"/>
    <property type="match status" value="1"/>
</dbReference>
<evidence type="ECO:0000256" key="2">
    <source>
        <dbReference type="ARBA" id="ARBA00012202"/>
    </source>
</evidence>
<feature type="region of interest" description="Disordered" evidence="10">
    <location>
        <begin position="1"/>
        <end position="28"/>
    </location>
</feature>
<keyword evidence="4" id="KW-0732">Signal</keyword>
<comment type="subcellular location">
    <subcellularLocation>
        <location evidence="1">Membrane</location>
        <topology evidence="1">Single-pass type I membrane protein</topology>
    </subcellularLocation>
</comment>
<dbReference type="EC" id="4.6.1.2" evidence="2"/>
<sequence>MAQWLKKRTGEVHPTSRPSVTKSKSSIGSMTQSQLNVAIMEMLELKQDWNKCEAVCRGNPITDAGKRKQIFKMLSLVLIPLMVLSGMTANSFIYSISSYNNAENIRETLFFSTEIGGLLRVLQRERDMSALYVSSIGPDTKDFLLKRYPETDESLQNLSRWPVSDNQPRSEFQTKEKFVGHINRHRYQLDIQNRTAKDEIAFYTDAIEVFIKWLFEAIAEAKSGSVWRSLVAYQEIIVASEYLGRERGIGVTFYAKGMFTSREDYLLFAKSQDVANSSYRYARRYSPLIKDTYDEQLSDDPNLLRDIRNMRNQIRSNNSSNFNPSLVMAEFWFENMTKYQEIIRNSQKLVAANVDTFLSIQADRDLRNIILIAGIFSGIIVLSPVIIFAVYSLTSQTQKYSISIANRTKALNKEKKRTETLLHQMLPESVAERLKRNQQVDAETFSECTIFFSDIVGFTQISSVSSPLQVVDMLNSLYSSFDESIARFDVYKVETIGDAYMVVSGVPRRNGSRHGSEIAAMATDLLDQINRLEIPHLPGTKFKLRIGCHSGNVVAGVVGSKMPRYCLFGETVSVAAKMEALGRANKVHISESTYDLLLGNNNFIIEENRDTYVKDSILFSK</sequence>
<dbReference type="InterPro" id="IPR001054">
    <property type="entry name" value="A/G_cyclase"/>
</dbReference>